<dbReference type="Proteomes" id="UP000829685">
    <property type="component" value="Unassembled WGS sequence"/>
</dbReference>
<keyword evidence="2" id="KW-0378">Hydrolase</keyword>
<dbReference type="Gene3D" id="1.10.150.240">
    <property type="entry name" value="Putative phosphatase, domain 2"/>
    <property type="match status" value="1"/>
</dbReference>
<proteinExistence type="inferred from homology"/>
<dbReference type="InterPro" id="IPR036412">
    <property type="entry name" value="HAD-like_sf"/>
</dbReference>
<dbReference type="EMBL" id="JAFIMR010000039">
    <property type="protein sequence ID" value="KAI1857653.1"/>
    <property type="molecule type" value="Genomic_DNA"/>
</dbReference>
<dbReference type="Pfam" id="PF00702">
    <property type="entry name" value="Hydrolase"/>
    <property type="match status" value="1"/>
</dbReference>
<comment type="similarity">
    <text evidence="1">Belongs to the HAD-like hydrolase superfamily. S-2-haloalkanoic acid dehalogenase family.</text>
</comment>
<dbReference type="SUPFAM" id="SSF56784">
    <property type="entry name" value="HAD-like"/>
    <property type="match status" value="1"/>
</dbReference>
<comment type="caution">
    <text evidence="3">The sequence shown here is derived from an EMBL/GenBank/DDBJ whole genome shotgun (WGS) entry which is preliminary data.</text>
</comment>
<keyword evidence="4" id="KW-1185">Reference proteome</keyword>
<dbReference type="InterPro" id="IPR006439">
    <property type="entry name" value="HAD-SF_hydro_IA"/>
</dbReference>
<dbReference type="InterPro" id="IPR006328">
    <property type="entry name" value="2-HAD"/>
</dbReference>
<evidence type="ECO:0000313" key="3">
    <source>
        <dbReference type="EMBL" id="KAI1857653.1"/>
    </source>
</evidence>
<gene>
    <name evidence="3" type="ORF">JX265_011068</name>
</gene>
<dbReference type="InterPro" id="IPR023198">
    <property type="entry name" value="PGP-like_dom2"/>
</dbReference>
<sequence>MSSSPSQSQPNAGPIKAVIFDYMGTCLDWHGAVTLGLPDTIPAYQRSPLALAWRQQYFRESERRVSKGSPVEDVDTTLKRALDHVLHQDTHCRTLAIHFDARSAEEAIQSWHRQRAWAEVPAALKALRGLGCEVYVHANGSTRLQIDNTRAAGLNDGTFDLLMSSQLLGEYLPNPRAYERALELIKLRPEQVVKVAAHAYDIRGAKKAGMKTVYVKRWTDDIDVDKEEAGKEFDAVLDDMSRLPEVIARLQGCE</sequence>
<evidence type="ECO:0000313" key="4">
    <source>
        <dbReference type="Proteomes" id="UP000829685"/>
    </source>
</evidence>
<dbReference type="Gene3D" id="3.40.50.1000">
    <property type="entry name" value="HAD superfamily/HAD-like"/>
    <property type="match status" value="1"/>
</dbReference>
<dbReference type="GO" id="GO:0016791">
    <property type="term" value="F:phosphatase activity"/>
    <property type="evidence" value="ECO:0007669"/>
    <property type="project" value="UniProtKB-ARBA"/>
</dbReference>
<dbReference type="AlphaFoldDB" id="A0A9Q0AKW4"/>
<dbReference type="InterPro" id="IPR051540">
    <property type="entry name" value="S-2-haloacid_dehalogenase"/>
</dbReference>
<dbReference type="PANTHER" id="PTHR43316:SF3">
    <property type="entry name" value="HALOACID DEHALOGENASE, TYPE II (AFU_ORTHOLOGUE AFUA_2G07750)-RELATED"/>
    <property type="match status" value="1"/>
</dbReference>
<evidence type="ECO:0000256" key="1">
    <source>
        <dbReference type="ARBA" id="ARBA00008106"/>
    </source>
</evidence>
<evidence type="ECO:0008006" key="5">
    <source>
        <dbReference type="Google" id="ProtNLM"/>
    </source>
</evidence>
<reference evidence="3" key="1">
    <citation type="submission" date="2021-03" db="EMBL/GenBank/DDBJ databases">
        <title>Revisited historic fungal species revealed as producer of novel bioactive compounds through whole genome sequencing and comparative genomics.</title>
        <authorList>
            <person name="Vignolle G.A."/>
            <person name="Hochenegger N."/>
            <person name="Mach R.L."/>
            <person name="Mach-Aigner A.R."/>
            <person name="Javad Rahimi M."/>
            <person name="Salim K.A."/>
            <person name="Chan C.M."/>
            <person name="Lim L.B.L."/>
            <person name="Cai F."/>
            <person name="Druzhinina I.S."/>
            <person name="U'Ren J.M."/>
            <person name="Derntl C."/>
        </authorList>
    </citation>
    <scope>NUCLEOTIDE SEQUENCE</scope>
    <source>
        <strain evidence="3">TUCIM 5799</strain>
    </source>
</reference>
<accession>A0A9Q0AKW4</accession>
<name>A0A9Q0AKW4_9PEZI</name>
<dbReference type="NCBIfam" id="TIGR01493">
    <property type="entry name" value="HAD-SF-IA-v2"/>
    <property type="match status" value="1"/>
</dbReference>
<evidence type="ECO:0000256" key="2">
    <source>
        <dbReference type="ARBA" id="ARBA00022801"/>
    </source>
</evidence>
<protein>
    <recommendedName>
        <fullName evidence="5">Haloacid dehalogenase</fullName>
    </recommendedName>
</protein>
<dbReference type="PANTHER" id="PTHR43316">
    <property type="entry name" value="HYDROLASE, HALOACID DELAHOGENASE-RELATED"/>
    <property type="match status" value="1"/>
</dbReference>
<dbReference type="PRINTS" id="PR00413">
    <property type="entry name" value="HADHALOGNASE"/>
</dbReference>
<dbReference type="InterPro" id="IPR023214">
    <property type="entry name" value="HAD_sf"/>
</dbReference>
<organism evidence="3 4">
    <name type="scientific">Neoarthrinium moseri</name>
    <dbReference type="NCBI Taxonomy" id="1658444"/>
    <lineage>
        <taxon>Eukaryota</taxon>
        <taxon>Fungi</taxon>
        <taxon>Dikarya</taxon>
        <taxon>Ascomycota</taxon>
        <taxon>Pezizomycotina</taxon>
        <taxon>Sordariomycetes</taxon>
        <taxon>Xylariomycetidae</taxon>
        <taxon>Amphisphaeriales</taxon>
        <taxon>Apiosporaceae</taxon>
        <taxon>Neoarthrinium</taxon>
    </lineage>
</organism>
<dbReference type="GO" id="GO:0019120">
    <property type="term" value="F:hydrolase activity, acting on acid halide bonds, in C-halide compounds"/>
    <property type="evidence" value="ECO:0007669"/>
    <property type="project" value="InterPro"/>
</dbReference>
<dbReference type="NCBIfam" id="TIGR01428">
    <property type="entry name" value="HAD_type_II"/>
    <property type="match status" value="1"/>
</dbReference>